<dbReference type="InterPro" id="IPR046260">
    <property type="entry name" value="HFX_2341-like_N"/>
</dbReference>
<proteinExistence type="predicted"/>
<name>A0A382PP94_9ZZZZ</name>
<evidence type="ECO:0000313" key="2">
    <source>
        <dbReference type="EMBL" id="SVC73822.1"/>
    </source>
</evidence>
<dbReference type="Gene3D" id="3.40.50.10770">
    <property type="entry name" value="Hypothetical protein VC1899 like domain (Restriction endonuclease-like)"/>
    <property type="match status" value="1"/>
</dbReference>
<gene>
    <name evidence="2" type="ORF">METZ01_LOCUS326676</name>
</gene>
<organism evidence="2">
    <name type="scientific">marine metagenome</name>
    <dbReference type="NCBI Taxonomy" id="408172"/>
    <lineage>
        <taxon>unclassified sequences</taxon>
        <taxon>metagenomes</taxon>
        <taxon>ecological metagenomes</taxon>
    </lineage>
</organism>
<dbReference type="EMBL" id="UINC01108019">
    <property type="protein sequence ID" value="SVC73822.1"/>
    <property type="molecule type" value="Genomic_DNA"/>
</dbReference>
<protein>
    <recommendedName>
        <fullName evidence="1">HFX-2341-like N-terminal domain-containing protein</fullName>
    </recommendedName>
</protein>
<dbReference type="AlphaFoldDB" id="A0A382PP94"/>
<dbReference type="Pfam" id="PF19810">
    <property type="entry name" value="HFX_2341_N"/>
    <property type="match status" value="1"/>
</dbReference>
<accession>A0A382PP94</accession>
<feature type="domain" description="HFX-2341-like N-terminal" evidence="1">
    <location>
        <begin position="16"/>
        <end position="118"/>
    </location>
</feature>
<sequence length="249" mass="28232">VVIPAKGMKGKDFKIRKAEKVYLLVHNKKSEDKASAYADEIVKKLKAAKIKTEKVPCDWYSIDEITKKTRDLILKEKGNEIAINLASGSKNHAIALDRACMTFRDRRKIIPFYPEAKKWAAHTKVKNLTQLTTGVESIKRIHTHRIIVPEENLIEALKIIYANGVIIPLTSGKQRGIAKKDLAKKIFGSSSKQNLTKLQRNITQKLMKTWRAVEPFKVGRSEYIALTSEGDYLRYILENEETSVGPESV</sequence>
<evidence type="ECO:0000259" key="1">
    <source>
        <dbReference type="Pfam" id="PF19810"/>
    </source>
</evidence>
<feature type="non-terminal residue" evidence="2">
    <location>
        <position position="1"/>
    </location>
</feature>
<reference evidence="2" key="1">
    <citation type="submission" date="2018-05" db="EMBL/GenBank/DDBJ databases">
        <authorList>
            <person name="Lanie J.A."/>
            <person name="Ng W.-L."/>
            <person name="Kazmierczak K.M."/>
            <person name="Andrzejewski T.M."/>
            <person name="Davidsen T.M."/>
            <person name="Wayne K.J."/>
            <person name="Tettelin H."/>
            <person name="Glass J.I."/>
            <person name="Rusch D."/>
            <person name="Podicherti R."/>
            <person name="Tsui H.-C.T."/>
            <person name="Winkler M.E."/>
        </authorList>
    </citation>
    <scope>NUCLEOTIDE SEQUENCE</scope>
</reference>